<evidence type="ECO:0000259" key="6">
    <source>
        <dbReference type="Pfam" id="PF25881"/>
    </source>
</evidence>
<dbReference type="GO" id="GO:0030313">
    <property type="term" value="C:cell envelope"/>
    <property type="evidence" value="ECO:0007669"/>
    <property type="project" value="UniProtKB-SubCell"/>
</dbReference>
<keyword evidence="5" id="KW-0812">Transmembrane</keyword>
<evidence type="ECO:0000256" key="3">
    <source>
        <dbReference type="ARBA" id="ARBA00023054"/>
    </source>
</evidence>
<gene>
    <name evidence="8" type="ORF">V2H45_05400</name>
</gene>
<accession>A0AAW9PWJ2</accession>
<dbReference type="NCBIfam" id="TIGR01730">
    <property type="entry name" value="RND_mfp"/>
    <property type="match status" value="1"/>
</dbReference>
<evidence type="ECO:0000256" key="5">
    <source>
        <dbReference type="SAM" id="Phobius"/>
    </source>
</evidence>
<keyword evidence="5" id="KW-1133">Transmembrane helix</keyword>
<keyword evidence="9" id="KW-1185">Reference proteome</keyword>
<feature type="domain" description="YbhG-like alpha-helical hairpin" evidence="6">
    <location>
        <begin position="132"/>
        <end position="261"/>
    </location>
</feature>
<comment type="subcellular location">
    <subcellularLocation>
        <location evidence="1">Cell envelope</location>
    </subcellularLocation>
</comment>
<dbReference type="Pfam" id="PF25881">
    <property type="entry name" value="HH_YBHG"/>
    <property type="match status" value="1"/>
</dbReference>
<dbReference type="AlphaFoldDB" id="A0AAW9PWJ2"/>
<dbReference type="Proteomes" id="UP001333818">
    <property type="component" value="Unassembled WGS sequence"/>
</dbReference>
<comment type="caution">
    <text evidence="8">The sequence shown here is derived from an EMBL/GenBank/DDBJ whole genome shotgun (WGS) entry which is preliminary data.</text>
</comment>
<feature type="compositionally biased region" description="Basic and acidic residues" evidence="4">
    <location>
        <begin position="12"/>
        <end position="28"/>
    </location>
</feature>
<keyword evidence="5" id="KW-0472">Membrane</keyword>
<dbReference type="PANTHER" id="PTHR32347:SF14">
    <property type="entry name" value="EFFLUX SYSTEM COMPONENT YKNX-RELATED"/>
    <property type="match status" value="1"/>
</dbReference>
<evidence type="ECO:0000256" key="1">
    <source>
        <dbReference type="ARBA" id="ARBA00004196"/>
    </source>
</evidence>
<keyword evidence="3" id="KW-0175">Coiled coil</keyword>
<dbReference type="InterPro" id="IPR050465">
    <property type="entry name" value="UPF0194_transport"/>
</dbReference>
<dbReference type="Pfam" id="PF25990">
    <property type="entry name" value="Beta-barrel_YknX"/>
    <property type="match status" value="1"/>
</dbReference>
<evidence type="ECO:0000259" key="7">
    <source>
        <dbReference type="Pfam" id="PF25990"/>
    </source>
</evidence>
<feature type="domain" description="YknX-like beta-barrel" evidence="7">
    <location>
        <begin position="308"/>
        <end position="382"/>
    </location>
</feature>
<dbReference type="InterPro" id="IPR058636">
    <property type="entry name" value="Beta-barrel_YknX"/>
</dbReference>
<reference evidence="8" key="1">
    <citation type="submission" date="2024-01" db="EMBL/GenBank/DDBJ databases">
        <title>Bank of Algae and Cyanobacteria of the Azores (BACA) strain genomes.</title>
        <authorList>
            <person name="Luz R."/>
            <person name="Cordeiro R."/>
            <person name="Fonseca A."/>
            <person name="Goncalves V."/>
        </authorList>
    </citation>
    <scope>NUCLEOTIDE SEQUENCE</scope>
    <source>
        <strain evidence="8">BACA0141</strain>
    </source>
</reference>
<evidence type="ECO:0000256" key="2">
    <source>
        <dbReference type="ARBA" id="ARBA00009477"/>
    </source>
</evidence>
<feature type="region of interest" description="Disordered" evidence="4">
    <location>
        <begin position="1"/>
        <end position="34"/>
    </location>
</feature>
<evidence type="ECO:0000313" key="9">
    <source>
        <dbReference type="Proteomes" id="UP001333818"/>
    </source>
</evidence>
<comment type="similarity">
    <text evidence="2">Belongs to the membrane fusion protein (MFP) (TC 8.A.1) family.</text>
</comment>
<evidence type="ECO:0000313" key="8">
    <source>
        <dbReference type="EMBL" id="MEE3716179.1"/>
    </source>
</evidence>
<dbReference type="InterPro" id="IPR006143">
    <property type="entry name" value="RND_pump_MFP"/>
</dbReference>
<dbReference type="Gene3D" id="2.40.50.100">
    <property type="match status" value="1"/>
</dbReference>
<dbReference type="PANTHER" id="PTHR32347">
    <property type="entry name" value="EFFLUX SYSTEM COMPONENT YKNX-RELATED"/>
    <property type="match status" value="1"/>
</dbReference>
<name>A0AAW9PWJ2_9CYAN</name>
<dbReference type="EMBL" id="JAZBJZ010000014">
    <property type="protein sequence ID" value="MEE3716179.1"/>
    <property type="molecule type" value="Genomic_DNA"/>
</dbReference>
<organism evidence="8 9">
    <name type="scientific">Tumidithrix elongata BACA0141</name>
    <dbReference type="NCBI Taxonomy" id="2716417"/>
    <lineage>
        <taxon>Bacteria</taxon>
        <taxon>Bacillati</taxon>
        <taxon>Cyanobacteriota</taxon>
        <taxon>Cyanophyceae</taxon>
        <taxon>Pseudanabaenales</taxon>
        <taxon>Pseudanabaenaceae</taxon>
        <taxon>Tumidithrix</taxon>
        <taxon>Tumidithrix elongata</taxon>
    </lineage>
</organism>
<proteinExistence type="inferred from homology"/>
<protein>
    <submittedName>
        <fullName evidence="8">Efflux RND transporter periplasmic adaptor subunit</fullName>
    </submittedName>
</protein>
<sequence length="475" mass="50718">MIEQDLNPPQEQESKTALDRDPNDRDLDATPAKPKRRFPIQRTLIALLVLGAIGAGGFYVFQTYISPPSREGRRKARTVAVERVSLPIAVPANGTVQPEMSINVSPKNSGRLKSLLVKEGDRVTQGQILAYMDDSNLQGQLLQAQGQLTAAEATAQKLRAGNREQDIAQAQASVTLAQADLRQAELTFQQNQALYNSGAISQRDFENSRATRDANRAKLAQAQQALSLQQVGSRPEDITQAEAQAIAAQGSLQTIEAQIEDTIIRAPFNGVVARKYADPGAFVSPATSGSSVSSATSSSILSLASNNQVVANVAETNIALIKIGQEVTIQADAYPGQTFKGKVTQISPQSTVTQNVTSFEVKAAIVSDNKQQLRSGMNVNMEFKVGKLDNALVVPTVAIVRQADKGVSVTGVYVKSESGAPMFTPIVTGLTANDKTEVKSGLTGNENILISFPEGMRPQTNIPLGVPGMQPSRGR</sequence>
<dbReference type="Gene3D" id="1.10.287.470">
    <property type="entry name" value="Helix hairpin bin"/>
    <property type="match status" value="1"/>
</dbReference>
<feature type="transmembrane region" description="Helical" evidence="5">
    <location>
        <begin position="43"/>
        <end position="61"/>
    </location>
</feature>
<dbReference type="Gene3D" id="2.40.420.20">
    <property type="match status" value="1"/>
</dbReference>
<dbReference type="RefSeq" id="WP_330482606.1">
    <property type="nucleotide sequence ID" value="NZ_JAZBJZ010000014.1"/>
</dbReference>
<dbReference type="Gene3D" id="2.40.30.170">
    <property type="match status" value="1"/>
</dbReference>
<evidence type="ECO:0000256" key="4">
    <source>
        <dbReference type="SAM" id="MobiDB-lite"/>
    </source>
</evidence>
<dbReference type="InterPro" id="IPR059052">
    <property type="entry name" value="HH_YbhG-like"/>
</dbReference>
<dbReference type="GO" id="GO:0016020">
    <property type="term" value="C:membrane"/>
    <property type="evidence" value="ECO:0007669"/>
    <property type="project" value="InterPro"/>
</dbReference>
<dbReference type="GO" id="GO:0022857">
    <property type="term" value="F:transmembrane transporter activity"/>
    <property type="evidence" value="ECO:0007669"/>
    <property type="project" value="InterPro"/>
</dbReference>
<dbReference type="SUPFAM" id="SSF111369">
    <property type="entry name" value="HlyD-like secretion proteins"/>
    <property type="match status" value="3"/>
</dbReference>